<gene>
    <name evidence="2" type="ORF">EGT67_10225</name>
</gene>
<dbReference type="Proteomes" id="UP000286208">
    <property type="component" value="Unassembled WGS sequence"/>
</dbReference>
<dbReference type="EMBL" id="RKLP01000004">
    <property type="protein sequence ID" value="RVW09813.1"/>
    <property type="molecule type" value="Genomic_DNA"/>
</dbReference>
<dbReference type="PANTHER" id="PTHR37477:SF1">
    <property type="entry name" value="COBALT-PRECORRIN-5A HYDROLASE"/>
    <property type="match status" value="1"/>
</dbReference>
<dbReference type="SUPFAM" id="SSF159664">
    <property type="entry name" value="CobE/GbiG C-terminal domain-like"/>
    <property type="match status" value="1"/>
</dbReference>
<dbReference type="Pfam" id="PF01890">
    <property type="entry name" value="CbiG_C"/>
    <property type="match status" value="1"/>
</dbReference>
<dbReference type="RefSeq" id="WP_127915955.1">
    <property type="nucleotide sequence ID" value="NZ_RKLP01000004.1"/>
</dbReference>
<keyword evidence="3" id="KW-1185">Reference proteome</keyword>
<dbReference type="PANTHER" id="PTHR37477">
    <property type="entry name" value="COBALT-PRECORRIN-5A HYDROLASE"/>
    <property type="match status" value="1"/>
</dbReference>
<dbReference type="GO" id="GO:0009236">
    <property type="term" value="P:cobalamin biosynthetic process"/>
    <property type="evidence" value="ECO:0007669"/>
    <property type="project" value="InterPro"/>
</dbReference>
<evidence type="ECO:0000313" key="3">
    <source>
        <dbReference type="Proteomes" id="UP000286208"/>
    </source>
</evidence>
<evidence type="ECO:0000313" key="2">
    <source>
        <dbReference type="EMBL" id="RVW09813.1"/>
    </source>
</evidence>
<name>A0A3S3EBP9_9NOCA</name>
<dbReference type="InterPro" id="IPR036518">
    <property type="entry name" value="CobE/GbiG_C_sf"/>
</dbReference>
<proteinExistence type="predicted"/>
<dbReference type="InterPro" id="IPR052553">
    <property type="entry name" value="CbiG_hydrolase"/>
</dbReference>
<organism evidence="2 3">
    <name type="scientific">Prescottella agglutinans</name>
    <dbReference type="NCBI Taxonomy" id="1644129"/>
    <lineage>
        <taxon>Bacteria</taxon>
        <taxon>Bacillati</taxon>
        <taxon>Actinomycetota</taxon>
        <taxon>Actinomycetes</taxon>
        <taxon>Mycobacteriales</taxon>
        <taxon>Nocardiaceae</taxon>
        <taxon>Prescottella</taxon>
    </lineage>
</organism>
<protein>
    <submittedName>
        <fullName evidence="2">Cobalamin biosynthesis protein</fullName>
    </submittedName>
</protein>
<dbReference type="OrthoDB" id="5198016at2"/>
<evidence type="ECO:0000259" key="1">
    <source>
        <dbReference type="Pfam" id="PF01890"/>
    </source>
</evidence>
<dbReference type="Gene3D" id="3.30.420.180">
    <property type="entry name" value="CobE/GbiG C-terminal domain"/>
    <property type="match status" value="1"/>
</dbReference>
<accession>A0A3S3EBP9</accession>
<feature type="domain" description="CobE/GbiG C-terminal" evidence="1">
    <location>
        <begin position="4"/>
        <end position="115"/>
    </location>
</feature>
<comment type="caution">
    <text evidence="2">The sequence shown here is derived from an EMBL/GenBank/DDBJ whole genome shotgun (WGS) entry which is preliminary data.</text>
</comment>
<sequence length="148" mass="14051">MGDLCVGVGAGTGVRAADIVAAVRAVYGDHPVGVLATLDRKAAQPPFVDAAEILGARLVGYPPERLAAVSVPNPAGAVADAVGTPSVAEAAAILAGGGGALAVTKRVANGVTVAASIRGTAADSIGGTAADSIGGTAAVARNVSKSVE</sequence>
<reference evidence="2 3" key="1">
    <citation type="submission" date="2018-11" db="EMBL/GenBank/DDBJ databases">
        <title>Rhodococcus spongicola sp. nov. and Rhodococcus xishaensis sp. nov. from marine sponges.</title>
        <authorList>
            <person name="Li L."/>
            <person name="Lin H.W."/>
        </authorList>
    </citation>
    <scope>NUCLEOTIDE SEQUENCE [LARGE SCALE GENOMIC DNA]</scope>
    <source>
        <strain evidence="2 3">CCTCC AB2014297</strain>
    </source>
</reference>
<dbReference type="InterPro" id="IPR002750">
    <property type="entry name" value="CobE/GbiG_C"/>
</dbReference>
<dbReference type="AlphaFoldDB" id="A0A3S3EBP9"/>